<evidence type="ECO:0000256" key="1">
    <source>
        <dbReference type="ARBA" id="ARBA00001970"/>
    </source>
</evidence>
<dbReference type="Proteomes" id="UP000071778">
    <property type="component" value="Chromosome"/>
</dbReference>
<comment type="cofactor">
    <cofactor evidence="1">
        <name>heme b</name>
        <dbReference type="ChEBI" id="CHEBI:60344"/>
    </cofactor>
</comment>
<evidence type="ECO:0000259" key="14">
    <source>
        <dbReference type="Pfam" id="PF01292"/>
    </source>
</evidence>
<dbReference type="AlphaFoldDB" id="A0A127QMT0"/>
<reference evidence="15 16" key="1">
    <citation type="submission" date="2015-11" db="EMBL/GenBank/DDBJ databases">
        <title>Exploring the genomic traits of fungus-feeding bacterial genus Collimonas.</title>
        <authorList>
            <person name="Song C."/>
            <person name="Schmidt R."/>
            <person name="de Jager V."/>
            <person name="Krzyzanowska D."/>
            <person name="Jongedijk E."/>
            <person name="Cankar K."/>
            <person name="Beekwilder J."/>
            <person name="van Veen A."/>
            <person name="de Boer W."/>
            <person name="van Veen J.A."/>
            <person name="Garbeva P."/>
        </authorList>
    </citation>
    <scope>NUCLEOTIDE SEQUENCE [LARGE SCALE GENOMIC DNA]</scope>
    <source>
        <strain evidence="15 16">Ter282</strain>
    </source>
</reference>
<dbReference type="GO" id="GO:0022904">
    <property type="term" value="P:respiratory electron transport chain"/>
    <property type="evidence" value="ECO:0007669"/>
    <property type="project" value="InterPro"/>
</dbReference>
<evidence type="ECO:0000256" key="13">
    <source>
        <dbReference type="SAM" id="Phobius"/>
    </source>
</evidence>
<organism evidence="15 16">
    <name type="scientific">Collimonas arenae</name>
    <dbReference type="NCBI Taxonomy" id="279058"/>
    <lineage>
        <taxon>Bacteria</taxon>
        <taxon>Pseudomonadati</taxon>
        <taxon>Pseudomonadota</taxon>
        <taxon>Betaproteobacteria</taxon>
        <taxon>Burkholderiales</taxon>
        <taxon>Oxalobacteraceae</taxon>
        <taxon>Collimonas</taxon>
    </lineage>
</organism>
<dbReference type="Gene3D" id="1.20.950.20">
    <property type="entry name" value="Transmembrane di-heme cytochromes, Chain C"/>
    <property type="match status" value="1"/>
</dbReference>
<dbReference type="PATRIC" id="fig|279058.18.peg.3608"/>
<dbReference type="GO" id="GO:0046872">
    <property type="term" value="F:metal ion binding"/>
    <property type="evidence" value="ECO:0007669"/>
    <property type="project" value="UniProtKB-KW"/>
</dbReference>
<dbReference type="PANTHER" id="PTHR30529">
    <property type="entry name" value="CYTOCHROME B561"/>
    <property type="match status" value="1"/>
</dbReference>
<dbReference type="GO" id="GO:0005886">
    <property type="term" value="C:plasma membrane"/>
    <property type="evidence" value="ECO:0007669"/>
    <property type="project" value="UniProtKB-SubCell"/>
</dbReference>
<dbReference type="PANTHER" id="PTHR30529:SF1">
    <property type="entry name" value="CYTOCHROME B561 HOMOLOG 2"/>
    <property type="match status" value="1"/>
</dbReference>
<evidence type="ECO:0000256" key="8">
    <source>
        <dbReference type="ARBA" id="ARBA00022982"/>
    </source>
</evidence>
<comment type="subcellular location">
    <subcellularLocation>
        <location evidence="2">Cell membrane</location>
        <topology evidence="2">Multi-pass membrane protein</topology>
    </subcellularLocation>
</comment>
<keyword evidence="6 13" id="KW-0812">Transmembrane</keyword>
<dbReference type="GO" id="GO:0009055">
    <property type="term" value="F:electron transfer activity"/>
    <property type="evidence" value="ECO:0007669"/>
    <property type="project" value="InterPro"/>
</dbReference>
<keyword evidence="9 13" id="KW-1133">Transmembrane helix</keyword>
<evidence type="ECO:0000256" key="4">
    <source>
        <dbReference type="ARBA" id="ARBA00022475"/>
    </source>
</evidence>
<feature type="transmembrane region" description="Helical" evidence="13">
    <location>
        <begin position="94"/>
        <end position="111"/>
    </location>
</feature>
<keyword evidence="10" id="KW-0408">Iron</keyword>
<dbReference type="Pfam" id="PF01292">
    <property type="entry name" value="Ni_hydr_CYTB"/>
    <property type="match status" value="1"/>
</dbReference>
<evidence type="ECO:0000256" key="2">
    <source>
        <dbReference type="ARBA" id="ARBA00004651"/>
    </source>
</evidence>
<evidence type="ECO:0000313" key="16">
    <source>
        <dbReference type="Proteomes" id="UP000071778"/>
    </source>
</evidence>
<feature type="transmembrane region" description="Helical" evidence="13">
    <location>
        <begin position="53"/>
        <end position="74"/>
    </location>
</feature>
<keyword evidence="4" id="KW-1003">Cell membrane</keyword>
<gene>
    <name evidence="15" type="ORF">CAter282_3671</name>
</gene>
<dbReference type="SUPFAM" id="SSF81342">
    <property type="entry name" value="Transmembrane di-heme cytochromes"/>
    <property type="match status" value="1"/>
</dbReference>
<evidence type="ECO:0000256" key="9">
    <source>
        <dbReference type="ARBA" id="ARBA00022989"/>
    </source>
</evidence>
<name>A0A127QMT0_9BURK</name>
<feature type="transmembrane region" description="Helical" evidence="13">
    <location>
        <begin position="20"/>
        <end position="41"/>
    </location>
</feature>
<keyword evidence="8" id="KW-0249">Electron transport</keyword>
<evidence type="ECO:0000256" key="11">
    <source>
        <dbReference type="ARBA" id="ARBA00023136"/>
    </source>
</evidence>
<evidence type="ECO:0000313" key="15">
    <source>
        <dbReference type="EMBL" id="AMP11354.1"/>
    </source>
</evidence>
<dbReference type="GO" id="GO:0020037">
    <property type="term" value="F:heme binding"/>
    <property type="evidence" value="ECO:0007669"/>
    <property type="project" value="TreeGrafter"/>
</dbReference>
<evidence type="ECO:0000256" key="3">
    <source>
        <dbReference type="ARBA" id="ARBA00022448"/>
    </source>
</evidence>
<dbReference type="InterPro" id="IPR016174">
    <property type="entry name" value="Di-haem_cyt_TM"/>
</dbReference>
<dbReference type="InterPro" id="IPR011577">
    <property type="entry name" value="Cyt_b561_bac/Ni-Hgenase"/>
</dbReference>
<keyword evidence="3" id="KW-0813">Transport</keyword>
<evidence type="ECO:0000256" key="6">
    <source>
        <dbReference type="ARBA" id="ARBA00022692"/>
    </source>
</evidence>
<protein>
    <submittedName>
        <fullName evidence="15">Prokaryotic cytochrome b561 family protein</fullName>
    </submittedName>
</protein>
<dbReference type="EMBL" id="CP013235">
    <property type="protein sequence ID" value="AMP11354.1"/>
    <property type="molecule type" value="Genomic_DNA"/>
</dbReference>
<accession>A0A127QMT0</accession>
<evidence type="ECO:0000256" key="10">
    <source>
        <dbReference type="ARBA" id="ARBA00023004"/>
    </source>
</evidence>
<keyword evidence="16" id="KW-1185">Reference proteome</keyword>
<keyword evidence="7" id="KW-0479">Metal-binding</keyword>
<keyword evidence="11 13" id="KW-0472">Membrane</keyword>
<comment type="similarity">
    <text evidence="12">Belongs to the cytochrome b561 family.</text>
</comment>
<evidence type="ECO:0000256" key="12">
    <source>
        <dbReference type="ARBA" id="ARBA00037975"/>
    </source>
</evidence>
<proteinExistence type="inferred from homology"/>
<dbReference type="InterPro" id="IPR052168">
    <property type="entry name" value="Cytochrome_b561_oxidase"/>
</dbReference>
<evidence type="ECO:0000256" key="7">
    <source>
        <dbReference type="ARBA" id="ARBA00022723"/>
    </source>
</evidence>
<feature type="transmembrane region" description="Helical" evidence="13">
    <location>
        <begin position="148"/>
        <end position="169"/>
    </location>
</feature>
<feature type="domain" description="Cytochrome b561 bacterial/Ni-hydrogenase" evidence="14">
    <location>
        <begin position="14"/>
        <end position="185"/>
    </location>
</feature>
<keyword evidence="5" id="KW-0349">Heme</keyword>
<sequence>MIEHVTTTSLPLQRYTVTAIVLHWLVAVLIIATFALGLTMVDIPGLTPTKLKYFSWHKWMGVTVLALACLRLLWRKTQGAPAYPDSMQPWQQRAAHALHILLYVLIFAVPISGYFYSLAAGVPVTYLGIFPLPVLIAPNPDLKPVLKLVHYTLNMIMLASVCVHVLAALKHHFIDRDGVLKRMLP</sequence>
<evidence type="ECO:0000256" key="5">
    <source>
        <dbReference type="ARBA" id="ARBA00022617"/>
    </source>
</evidence>